<dbReference type="InterPro" id="IPR003660">
    <property type="entry name" value="HAMP_dom"/>
</dbReference>
<keyword evidence="6 12" id="KW-0812">Transmembrane</keyword>
<name>A0ABV9W940_9ACTN</name>
<dbReference type="InterPro" id="IPR005467">
    <property type="entry name" value="His_kinase_dom"/>
</dbReference>
<dbReference type="Pfam" id="PF05227">
    <property type="entry name" value="CHASE3"/>
    <property type="match status" value="1"/>
</dbReference>
<comment type="catalytic activity">
    <reaction evidence="1">
        <text>ATP + protein L-histidine = ADP + protein N-phospho-L-histidine.</text>
        <dbReference type="EC" id="2.7.13.3"/>
    </reaction>
</comment>
<feature type="transmembrane region" description="Helical" evidence="12">
    <location>
        <begin position="186"/>
        <end position="205"/>
    </location>
</feature>
<dbReference type="Pfam" id="PF02518">
    <property type="entry name" value="HATPase_c"/>
    <property type="match status" value="1"/>
</dbReference>
<keyword evidence="9" id="KW-0067">ATP-binding</keyword>
<keyword evidence="10 12" id="KW-1133">Transmembrane helix</keyword>
<dbReference type="Gene3D" id="3.30.565.10">
    <property type="entry name" value="Histidine kinase-like ATPase, C-terminal domain"/>
    <property type="match status" value="1"/>
</dbReference>
<keyword evidence="4" id="KW-0597">Phosphoprotein</keyword>
<keyword evidence="5" id="KW-0808">Transferase</keyword>
<evidence type="ECO:0000259" key="14">
    <source>
        <dbReference type="PROSITE" id="PS50885"/>
    </source>
</evidence>
<evidence type="ECO:0000256" key="5">
    <source>
        <dbReference type="ARBA" id="ARBA00022679"/>
    </source>
</evidence>
<keyword evidence="11" id="KW-0902">Two-component regulatory system</keyword>
<evidence type="ECO:0000259" key="13">
    <source>
        <dbReference type="PROSITE" id="PS50109"/>
    </source>
</evidence>
<keyword evidence="16" id="KW-1185">Reference proteome</keyword>
<sequence>MRGVKGGLIRRMVLATCVLLLFVGGAFGTLLISIGEDRETTRLSRRTHQLFTAADQVHRKTVDLQAAQQAYTISGDGVFLGRWQAASSGVLEANATLETLASTAAQRRLTQRITRTSTSYVQDYSLPALNAARRGDPAARSTSTLLEGERRIGQLRVDLGVLRTSERDVLAARDARAEAMVRREMFAVLAGLTGSAIVIALVGGYQTRLLVQPIRRAATMADRLAGGRLDTRMPETGKAEIGQLERSFNVMGDSLQGAHDDLIASRARVVLATDQTRRRIERDLHDGVQQRLLSLGLDIRRIELSVPPELPELRAELSEVVAGINGTVDDVREISRGVHPAILTEGGLRPAVKALARRTAVPVQLDLRLDDRLPEPVEVAAYYVIAEALANAARHSGATGIQVSASVPDGQLEVSVRDDGVGGAEPGRGSGLVGLADRIEALGGTIDLDSPAGQGTCLKVRLPLARD</sequence>
<dbReference type="Gene3D" id="1.20.5.1930">
    <property type="match status" value="1"/>
</dbReference>
<evidence type="ECO:0000256" key="8">
    <source>
        <dbReference type="ARBA" id="ARBA00022777"/>
    </source>
</evidence>
<dbReference type="Proteomes" id="UP001595912">
    <property type="component" value="Unassembled WGS sequence"/>
</dbReference>
<proteinExistence type="predicted"/>
<evidence type="ECO:0000256" key="2">
    <source>
        <dbReference type="ARBA" id="ARBA00004370"/>
    </source>
</evidence>
<dbReference type="PANTHER" id="PTHR24421:SF10">
    <property type="entry name" value="NITRATE_NITRITE SENSOR PROTEIN NARQ"/>
    <property type="match status" value="1"/>
</dbReference>
<dbReference type="PANTHER" id="PTHR24421">
    <property type="entry name" value="NITRATE/NITRITE SENSOR PROTEIN NARX-RELATED"/>
    <property type="match status" value="1"/>
</dbReference>
<dbReference type="PROSITE" id="PS50109">
    <property type="entry name" value="HIS_KIN"/>
    <property type="match status" value="1"/>
</dbReference>
<comment type="subcellular location">
    <subcellularLocation>
        <location evidence="2">Membrane</location>
    </subcellularLocation>
</comment>
<evidence type="ECO:0000256" key="12">
    <source>
        <dbReference type="SAM" id="Phobius"/>
    </source>
</evidence>
<organism evidence="15 16">
    <name type="scientific">Dactylosporangium cerinum</name>
    <dbReference type="NCBI Taxonomy" id="1434730"/>
    <lineage>
        <taxon>Bacteria</taxon>
        <taxon>Bacillati</taxon>
        <taxon>Actinomycetota</taxon>
        <taxon>Actinomycetes</taxon>
        <taxon>Micromonosporales</taxon>
        <taxon>Micromonosporaceae</taxon>
        <taxon>Dactylosporangium</taxon>
    </lineage>
</organism>
<evidence type="ECO:0000256" key="9">
    <source>
        <dbReference type="ARBA" id="ARBA00022840"/>
    </source>
</evidence>
<evidence type="ECO:0000256" key="10">
    <source>
        <dbReference type="ARBA" id="ARBA00022989"/>
    </source>
</evidence>
<feature type="domain" description="Histidine kinase" evidence="13">
    <location>
        <begin position="384"/>
        <end position="466"/>
    </location>
</feature>
<dbReference type="InterPro" id="IPR003594">
    <property type="entry name" value="HATPase_dom"/>
</dbReference>
<accession>A0ABV9W940</accession>
<dbReference type="SUPFAM" id="SSF158472">
    <property type="entry name" value="HAMP domain-like"/>
    <property type="match status" value="1"/>
</dbReference>
<dbReference type="CDD" id="cd06225">
    <property type="entry name" value="HAMP"/>
    <property type="match status" value="1"/>
</dbReference>
<keyword evidence="12" id="KW-0472">Membrane</keyword>
<evidence type="ECO:0000313" key="15">
    <source>
        <dbReference type="EMBL" id="MFC5004978.1"/>
    </source>
</evidence>
<dbReference type="SUPFAM" id="SSF55874">
    <property type="entry name" value="ATPase domain of HSP90 chaperone/DNA topoisomerase II/histidine kinase"/>
    <property type="match status" value="1"/>
</dbReference>
<keyword evidence="7" id="KW-0547">Nucleotide-binding</keyword>
<dbReference type="InterPro" id="IPR036890">
    <property type="entry name" value="HATPase_C_sf"/>
</dbReference>
<dbReference type="EMBL" id="JBHSIU010000066">
    <property type="protein sequence ID" value="MFC5004978.1"/>
    <property type="molecule type" value="Genomic_DNA"/>
</dbReference>
<dbReference type="InterPro" id="IPR050482">
    <property type="entry name" value="Sensor_HK_TwoCompSys"/>
</dbReference>
<dbReference type="InterPro" id="IPR011712">
    <property type="entry name" value="Sig_transdc_His_kin_sub3_dim/P"/>
</dbReference>
<evidence type="ECO:0000256" key="3">
    <source>
        <dbReference type="ARBA" id="ARBA00012438"/>
    </source>
</evidence>
<dbReference type="PROSITE" id="PS50885">
    <property type="entry name" value="HAMP"/>
    <property type="match status" value="1"/>
</dbReference>
<dbReference type="Pfam" id="PF07730">
    <property type="entry name" value="HisKA_3"/>
    <property type="match status" value="1"/>
</dbReference>
<reference evidence="16" key="1">
    <citation type="journal article" date="2019" name="Int. J. Syst. Evol. Microbiol.">
        <title>The Global Catalogue of Microorganisms (GCM) 10K type strain sequencing project: providing services to taxonomists for standard genome sequencing and annotation.</title>
        <authorList>
            <consortium name="The Broad Institute Genomics Platform"/>
            <consortium name="The Broad Institute Genome Sequencing Center for Infectious Disease"/>
            <person name="Wu L."/>
            <person name="Ma J."/>
        </authorList>
    </citation>
    <scope>NUCLEOTIDE SEQUENCE [LARGE SCALE GENOMIC DNA]</scope>
    <source>
        <strain evidence="16">CGMCC 4.7152</strain>
    </source>
</reference>
<protein>
    <recommendedName>
        <fullName evidence="3">histidine kinase</fullName>
        <ecNumber evidence="3">2.7.13.3</ecNumber>
    </recommendedName>
</protein>
<dbReference type="CDD" id="cd16917">
    <property type="entry name" value="HATPase_UhpB-NarQ-NarX-like"/>
    <property type="match status" value="1"/>
</dbReference>
<keyword evidence="8" id="KW-0418">Kinase</keyword>
<dbReference type="SMART" id="SM00304">
    <property type="entry name" value="HAMP"/>
    <property type="match status" value="1"/>
</dbReference>
<evidence type="ECO:0000256" key="1">
    <source>
        <dbReference type="ARBA" id="ARBA00000085"/>
    </source>
</evidence>
<comment type="caution">
    <text evidence="15">The sequence shown here is derived from an EMBL/GenBank/DDBJ whole genome shotgun (WGS) entry which is preliminary data.</text>
</comment>
<evidence type="ECO:0000256" key="6">
    <source>
        <dbReference type="ARBA" id="ARBA00022692"/>
    </source>
</evidence>
<evidence type="ECO:0000256" key="4">
    <source>
        <dbReference type="ARBA" id="ARBA00022553"/>
    </source>
</evidence>
<dbReference type="EC" id="2.7.13.3" evidence="3"/>
<gene>
    <name evidence="15" type="ORF">ACFPIJ_45010</name>
</gene>
<evidence type="ECO:0000256" key="7">
    <source>
        <dbReference type="ARBA" id="ARBA00022741"/>
    </source>
</evidence>
<evidence type="ECO:0000256" key="11">
    <source>
        <dbReference type="ARBA" id="ARBA00023012"/>
    </source>
</evidence>
<dbReference type="Pfam" id="PF00672">
    <property type="entry name" value="HAMP"/>
    <property type="match status" value="1"/>
</dbReference>
<dbReference type="SMART" id="SM00387">
    <property type="entry name" value="HATPase_c"/>
    <property type="match status" value="1"/>
</dbReference>
<dbReference type="InterPro" id="IPR007891">
    <property type="entry name" value="CHASE3"/>
</dbReference>
<feature type="domain" description="HAMP" evidence="14">
    <location>
        <begin position="208"/>
        <end position="260"/>
    </location>
</feature>
<evidence type="ECO:0000313" key="16">
    <source>
        <dbReference type="Proteomes" id="UP001595912"/>
    </source>
</evidence>
<dbReference type="Gene3D" id="6.10.340.10">
    <property type="match status" value="1"/>
</dbReference>
<feature type="transmembrane region" description="Helical" evidence="12">
    <location>
        <begin position="12"/>
        <end position="35"/>
    </location>
</feature>
<dbReference type="RefSeq" id="WP_380125355.1">
    <property type="nucleotide sequence ID" value="NZ_JBHSIU010000066.1"/>
</dbReference>